<evidence type="ECO:0000313" key="1">
    <source>
        <dbReference type="EMBL" id="CBI32968.3"/>
    </source>
</evidence>
<dbReference type="OMA" id="TISCRSY"/>
<name>D7TR45_VITVI</name>
<dbReference type="HOGENOM" id="CLU_2214797_0_0_1"/>
<proteinExistence type="predicted"/>
<evidence type="ECO:0000313" key="2">
    <source>
        <dbReference type="Proteomes" id="UP000009183"/>
    </source>
</evidence>
<dbReference type="eggNOG" id="KOG2100">
    <property type="taxonomic scope" value="Eukaryota"/>
</dbReference>
<dbReference type="InterPro" id="IPR050585">
    <property type="entry name" value="Xaa-Pro_dipeptidyl-ppase/CocE"/>
</dbReference>
<dbReference type="PaxDb" id="29760-VIT_12s0142g00680.t01"/>
<gene>
    <name evidence="1" type="ordered locus">VIT_12s0142g00680</name>
</gene>
<dbReference type="Proteomes" id="UP000009183">
    <property type="component" value="Chromosome 12, unordered"/>
</dbReference>
<reference evidence="2" key="1">
    <citation type="journal article" date="2007" name="Nature">
        <title>The grapevine genome sequence suggests ancestral hexaploidization in major angiosperm phyla.</title>
        <authorList>
            <consortium name="The French-Italian Public Consortium for Grapevine Genome Characterization."/>
            <person name="Jaillon O."/>
            <person name="Aury J.-M."/>
            <person name="Noel B."/>
            <person name="Policriti A."/>
            <person name="Clepet C."/>
            <person name="Casagrande A."/>
            <person name="Choisne N."/>
            <person name="Aubourg S."/>
            <person name="Vitulo N."/>
            <person name="Jubin C."/>
            <person name="Vezzi A."/>
            <person name="Legeai F."/>
            <person name="Hugueney P."/>
            <person name="Dasilva C."/>
            <person name="Horner D."/>
            <person name="Mica E."/>
            <person name="Jublot D."/>
            <person name="Poulain J."/>
            <person name="Bruyere C."/>
            <person name="Billault A."/>
            <person name="Segurens B."/>
            <person name="Gouyvenoux M."/>
            <person name="Ugarte E."/>
            <person name="Cattonaro F."/>
            <person name="Anthouard V."/>
            <person name="Vico V."/>
            <person name="Del Fabbro C."/>
            <person name="Alaux M."/>
            <person name="Di Gaspero G."/>
            <person name="Dumas V."/>
            <person name="Felice N."/>
            <person name="Paillard S."/>
            <person name="Juman I."/>
            <person name="Moroldo M."/>
            <person name="Scalabrin S."/>
            <person name="Canaguier A."/>
            <person name="Le Clainche I."/>
            <person name="Malacrida G."/>
            <person name="Durand E."/>
            <person name="Pesole G."/>
            <person name="Laucou V."/>
            <person name="Chatelet P."/>
            <person name="Merdinoglu D."/>
            <person name="Delledonne M."/>
            <person name="Pezzotti M."/>
            <person name="Lecharny A."/>
            <person name="Scarpelli C."/>
            <person name="Artiguenave F."/>
            <person name="Pe M.E."/>
            <person name="Valle G."/>
            <person name="Morgante M."/>
            <person name="Caboche M."/>
            <person name="Adam-Blondon A.-F."/>
            <person name="Weissenbach J."/>
            <person name="Quetier F."/>
            <person name="Wincker P."/>
        </authorList>
    </citation>
    <scope>NUCLEOTIDE SEQUENCE [LARGE SCALE GENOMIC DNA]</scope>
    <source>
        <strain evidence="2">cv. Pinot noir / PN40024</strain>
    </source>
</reference>
<organism evidence="1 2">
    <name type="scientific">Vitis vinifera</name>
    <name type="common">Grape</name>
    <dbReference type="NCBI Taxonomy" id="29760"/>
    <lineage>
        <taxon>Eukaryota</taxon>
        <taxon>Viridiplantae</taxon>
        <taxon>Streptophyta</taxon>
        <taxon>Embryophyta</taxon>
        <taxon>Tracheophyta</taxon>
        <taxon>Spermatophyta</taxon>
        <taxon>Magnoliopsida</taxon>
        <taxon>eudicotyledons</taxon>
        <taxon>Gunneridae</taxon>
        <taxon>Pentapetalae</taxon>
        <taxon>rosids</taxon>
        <taxon>Vitales</taxon>
        <taxon>Vitaceae</taxon>
        <taxon>Viteae</taxon>
        <taxon>Vitis</taxon>
    </lineage>
</organism>
<dbReference type="PANTHER" id="PTHR43056">
    <property type="entry name" value="PEPTIDASE S9 PROLYL OLIGOPEPTIDASE"/>
    <property type="match status" value="1"/>
</dbReference>
<dbReference type="PANTHER" id="PTHR43056:SF5">
    <property type="entry name" value="PEPTIDASE S9 PROLYL OLIGOPEPTIDASE CATALYTIC DOMAIN-CONTAINING PROTEIN"/>
    <property type="match status" value="1"/>
</dbReference>
<dbReference type="STRING" id="29760.D7TR45"/>
<sequence>MTSNGLCNEGVGSTILLFFSIDFVFEFLKSCKFLNVVPPVQAPKIYQALKDKGLLVFLWSLKENNMDFRRQKNIKFTLEQQMVFFVGLVGQFKVVDEVTLIKIDNFE</sequence>
<dbReference type="InParanoid" id="D7TR45"/>
<dbReference type="EMBL" id="FN596011">
    <property type="protein sequence ID" value="CBI32968.3"/>
    <property type="molecule type" value="Genomic_DNA"/>
</dbReference>
<accession>D7TR45</accession>
<keyword evidence="2" id="KW-1185">Reference proteome</keyword>
<dbReference type="AlphaFoldDB" id="D7TR45"/>
<protein>
    <submittedName>
        <fullName evidence="1">Uncharacterized protein</fullName>
    </submittedName>
</protein>